<evidence type="ECO:0000256" key="6">
    <source>
        <dbReference type="ARBA" id="ARBA00022741"/>
    </source>
</evidence>
<dbReference type="Pfam" id="PF23593">
    <property type="entry name" value="HEAT_ATR"/>
    <property type="match status" value="1"/>
</dbReference>
<dbReference type="GO" id="GO:0005694">
    <property type="term" value="C:chromosome"/>
    <property type="evidence" value="ECO:0007669"/>
    <property type="project" value="TreeGrafter"/>
</dbReference>
<feature type="compositionally biased region" description="Low complexity" evidence="12">
    <location>
        <begin position="458"/>
        <end position="472"/>
    </location>
</feature>
<dbReference type="PROSITE" id="PS50290">
    <property type="entry name" value="PI3_4_KINASE_3"/>
    <property type="match status" value="1"/>
</dbReference>
<dbReference type="FunFam" id="3.30.1010.10:FF:000054">
    <property type="entry name" value="Putative phosphatidylinositol 3-related kinase"/>
    <property type="match status" value="1"/>
</dbReference>
<dbReference type="SMART" id="SM01343">
    <property type="entry name" value="FATC"/>
    <property type="match status" value="1"/>
</dbReference>
<evidence type="ECO:0000259" key="13">
    <source>
        <dbReference type="PROSITE" id="PS50290"/>
    </source>
</evidence>
<dbReference type="SMART" id="SM00146">
    <property type="entry name" value="PI3Kc"/>
    <property type="match status" value="1"/>
</dbReference>
<dbReference type="Pfam" id="PF02259">
    <property type="entry name" value="FAT"/>
    <property type="match status" value="1"/>
</dbReference>
<comment type="subcellular location">
    <subcellularLocation>
        <location evidence="1">Nucleus</location>
    </subcellularLocation>
</comment>
<feature type="compositionally biased region" description="Basic and acidic residues" evidence="12">
    <location>
        <begin position="1"/>
        <end position="11"/>
    </location>
</feature>
<organism evidence="15 16">
    <name type="scientific">Novymonas esmeraldas</name>
    <dbReference type="NCBI Taxonomy" id="1808958"/>
    <lineage>
        <taxon>Eukaryota</taxon>
        <taxon>Discoba</taxon>
        <taxon>Euglenozoa</taxon>
        <taxon>Kinetoplastea</taxon>
        <taxon>Metakinetoplastina</taxon>
        <taxon>Trypanosomatida</taxon>
        <taxon>Trypanosomatidae</taxon>
        <taxon>Novymonas</taxon>
    </lineage>
</organism>
<dbReference type="SUPFAM" id="SSF56112">
    <property type="entry name" value="Protein kinase-like (PK-like)"/>
    <property type="match status" value="1"/>
</dbReference>
<dbReference type="PANTHER" id="PTHR11139:SF69">
    <property type="entry name" value="SERINE_THREONINE-PROTEIN KINASE ATR"/>
    <property type="match status" value="1"/>
</dbReference>
<evidence type="ECO:0000259" key="14">
    <source>
        <dbReference type="PROSITE" id="PS51190"/>
    </source>
</evidence>
<dbReference type="Gene3D" id="3.30.1010.10">
    <property type="entry name" value="Phosphatidylinositol 3-kinase Catalytic Subunit, Chain A, domain 4"/>
    <property type="match status" value="1"/>
</dbReference>
<evidence type="ECO:0000256" key="7">
    <source>
        <dbReference type="ARBA" id="ARBA00022763"/>
    </source>
</evidence>
<dbReference type="GO" id="GO:0006281">
    <property type="term" value="P:DNA repair"/>
    <property type="evidence" value="ECO:0007669"/>
    <property type="project" value="TreeGrafter"/>
</dbReference>
<dbReference type="InterPro" id="IPR057564">
    <property type="entry name" value="HEAT_ATR"/>
</dbReference>
<sequence>MDRIREGEHLEPAAVRQRTENGAVSATHRLSTSGNGAAGIREELASIGEEIKGLQGRLSRSCGVAGDAPPSDSVTETLWTLLWRLRTFLYLAAPSAARQWKIGGAVFAAHHRGHYGKDAAHVAVALRLYLVLLRFTVVCPAAALHGCLTLLGVLVALIDPRLRSWRDSSDRLLEGLLFVARALQSSDSAVFTLFVDVLFELLAEVTMHFHGSAASVEVVATSVEMHGDTDASDGDSALYLRLSAPAPAALRLQTEPLVNSIVASAEDPSAVDKSQLQQDIFSTCTCVETLYEARCIQACVLRLVVLLGEERLPRCLSPDRVALVCDVACHLVSSAVPGVDGGVVNQVQHDAAWNALHHLAAVDCRLLPHVEGPLVLSLLASKWSQRGAHTCSSVYEVTTAEQALFGWCHRLSTTELDSLVLAMHRRGGAGVDGQGAVLVCLAQMWEVAVQWCAQLYTTSSSSPSTDADAAGSEAGRDGGDRDVSRMVAAMADLHRWVCLCERVFNSAAVQTCAFAARRAMTRQELQAARLHYLQLLANELPLAHVTASLLCTQLPWHAVDAQLAFLPCRVLSFFDLPVLAATVRQVVERAKRCIGVSAHRLLEANALAVLVRLHSCVTVSSCDADAFQTALTETLLVMRHHESPAYGLLVQSMTVLVHAFPHHATTGRGLCKPDVVTRAMQEFDAAVGARHHGSYVALDIPAPRWQLLERETAVALFAAGCGLGWGRRLLTLPTNTTTSAKAASVFLRRAAGLAEALERTLARAMAQETTPPSAEESPLCPSAGARGAAAASTTATQLQRAYDAMASSFTVAVPLLQAVGAVVVLVQQDTLWRRCATGEEEDGVVGGVKDLLRRTAAVLLRLLDAKYRFSRLAAPGTAAAVSDAASVSASRNGALRSREAAPPPPTTAVVVDVDVDVDGDHDETAAGRRGRRHAVSAAAKTTAAAVTPPHGGGDTGRAPTGTQERASQTSQLEKAVDVNRSHLQPALLAAARELRREAKTATDSRREADGADKEEGGAAESRTGDPRVSRVRVLQQAMRQVGAASLALSPPLEMAGDGDGLFDLSSASAADHVAGCALREVMLWSGSLDAATHEMDGGAATTVATTALPPPLLLLRLLGAERLRTTVFAAQRDGDVASISAAVTKVVELLWCGRRFFQRRRRLRGAARDAAAAHEAAEWLSSDSAALQEGCMAASERVAHEARAWLCLCFDLYQVYSGVHSSDSDAAVAVMGLSLETTRDVMAMFAWSATDLLRFRERPFVFSSFLKAVVDKEERDVKVVVTASLDVLGRYIISAAAAEPCSMANGEATSSIVPGSDATRARLRHLMEKRGVEGWRVVAGALAYVLYECHGTPTATQIRYLAEVMSYAKKSVKDVPAVVRSTIHLIAFYLLSLEADAQALARDRRRRSGRAARRRASSSSSPSSLSTVAAAGDAAAESVVGGAANRLFCCQAAAAAGASGAEEDAWDAGRGAPSHREGATAASETEMDALLDEDVLDSIAFSVFERALQQLVTLGEAAETTAGVETALLKPVSRAVAAEELRKNMFAVLDTVYKAIRIEGKASHGEDGPAGEGDPYEAPAGSLRTRRRWLLGLASFLRVMGSQTTPIALMLPTLLDRCATFPGLLPAVCVVWKELVCACTDEYLAESAASMVLSLVSLEQQSALSRESRAQLLRALQHLYTRTQTAEFWDSYTAVLGTFSDLVRVVLRSRRAGKSGAGEDEEVPQEGRRDGARVLLHGFVSVTRSGSLQSSTVFVRALYQYLSAADAATRHELSGAAAERPEVLQTLLRCSEADAESALYAMRCISILGAVAASVSAGQTRRQAIPVAAAVATVATVATAATATEAQRASMTLSPSMGADAWGRLSQTQSCYLDAETVLSWRKFSFTLLREYFPRVFASTADPVMHNCIAFAVQELLRATTRQERLQYKGAELRRDDVVHLDELERYIWWTRLTPHVKQLLGGFTTTRYSLTVNWQTRLRSPEYAPSLDYRKWLFAFFHHLGTLCEGWFAEMVQPLRNMAKKNASLILHLLPYMVVHVIESGKVEDVHYVEQEMKAVLEAAASATGSGVPATSLRSQSVYEVDPTHGPAEEPREHAHTILSVLEDVEQLRWTLLRHRGRVVCVFEPQEQTENLCMRLVEMYGNFLGSIPWSLRCRAALRVGSHIRALRSVECQRRLPALTSVIAAVPLQRIFAALNDRESARAIHRASPGLTPEDTAFSFENNGDWLAALASSELVLQHRPHSAQHQLTALHCMNELGELYMTSRYAASLLASTPAPAAEQPETTAAALRGASTLTELPSPSTGVAGVTNTAQLRHDVQAYANEAAWRLGQWDALWPSSGSAAAPGVRSVSLAMPAVHLQRALSGTSSLAGVHRVTDAERAKVVPIVRTPCHEDLTTRGYTSTVLLLHALGDVDAVSELCAAAFVASDGAVLDGSQASAPMMKLAATLLPSSVKEEVADCLTRRASFAEDTIAAREPLLSLHRLIYRELGMPQRVAETWLKQSELLRNGGLGEAALTAARQAAFECPGHVAETGYYVLVATLLHDTQSPTPAMEFVRECLGDKRIPARTQARLQILLTNWLIETGSERPERIFAEYDKARKLDSRSEQVHHQMALFCDHLHTLAINASEGAAAQLTAAVASPSSSSTSGGGGGGGSSAVSASAVYNAALQHQRETVESIQKYATRAIEHFAEALVRGVETASVSLPRMLTLWLDSAAFLGGLRSTTAGKLDGTAAAVLEEMNTRVRDCVLSTTRPVIPPAVVMTALPQLLSRLSHPVAAVRTVLTDVVLHLLSHFPQQCLWLVLPMALSKEGPREVVETQIIKPFADTPANGPVLRHAKIICDTLLTICNCAANLFPKEKGLTQLSPVQKITPMLPAAHFIVPVLSNLTPNISASAVRDVFPGGPCFARFDDRVVVMRSLQKPKRIWVHTDDGGEMSFLCKAKDEPRKDIRMMEVAALMNSFFLSDPEARRKRFSLRRYSITALSDDCAVIEWINDTAPLAKVAMECYALDRSGVQIAAVKRWVALVEEKKLTKQELFTKYILPEAPPVMHQWLDRTFPSNQSWYDARTLFTQSAALWSIAGHIVGLGDRHAENLMLDVERGELMHVDFACMFDKGEKLEVPERVRFRLTQNLTDVMGVLGANGPFQATCEVALRCEMRNKSAVMSIVETLLHEPLVEWRRQSSRSQASSGPKQLMERVARRLDGFLDLYAVPAQRDTLALNVESQVSKLIHHASDLENLSQMYIWWMAWI</sequence>
<dbReference type="EMBL" id="JAECZO010000001">
    <property type="protein sequence ID" value="KAK7199752.1"/>
    <property type="molecule type" value="Genomic_DNA"/>
</dbReference>
<keyword evidence="10" id="KW-0539">Nucleus</keyword>
<accession>A0AAW0F3H9</accession>
<protein>
    <recommendedName>
        <fullName evidence="11">Serine/threonine-protein kinase ATR</fullName>
        <ecNumber evidence="3">2.7.11.1</ecNumber>
    </recommendedName>
</protein>
<name>A0AAW0F3H9_9TRYP</name>
<evidence type="ECO:0000256" key="9">
    <source>
        <dbReference type="ARBA" id="ARBA00022840"/>
    </source>
</evidence>
<evidence type="ECO:0000256" key="8">
    <source>
        <dbReference type="ARBA" id="ARBA00022777"/>
    </source>
</evidence>
<feature type="region of interest" description="Disordered" evidence="12">
    <location>
        <begin position="765"/>
        <end position="785"/>
    </location>
</feature>
<dbReference type="CDD" id="cd00892">
    <property type="entry name" value="PIKKc_ATR"/>
    <property type="match status" value="1"/>
</dbReference>
<dbReference type="InterPro" id="IPR003151">
    <property type="entry name" value="PIK-rel_kinase_FAT"/>
</dbReference>
<keyword evidence="4" id="KW-0723">Serine/threonine-protein kinase</keyword>
<dbReference type="InterPro" id="IPR003152">
    <property type="entry name" value="FATC_dom"/>
</dbReference>
<evidence type="ECO:0000256" key="11">
    <source>
        <dbReference type="ARBA" id="ARBA00024420"/>
    </source>
</evidence>
<evidence type="ECO:0000256" key="5">
    <source>
        <dbReference type="ARBA" id="ARBA00022679"/>
    </source>
</evidence>
<reference evidence="15 16" key="1">
    <citation type="journal article" date="2021" name="MBio">
        <title>A New Model Trypanosomatid, Novymonas esmeraldas: Genomic Perception of Its 'Candidatus Pandoraea novymonadis' Endosymbiont.</title>
        <authorList>
            <person name="Zakharova A."/>
            <person name="Saura A."/>
            <person name="Butenko A."/>
            <person name="Podesvova L."/>
            <person name="Warmusova S."/>
            <person name="Kostygov A.Y."/>
            <person name="Nenarokova A."/>
            <person name="Lukes J."/>
            <person name="Opperdoes F.R."/>
            <person name="Yurchenko V."/>
        </authorList>
    </citation>
    <scope>NUCLEOTIDE SEQUENCE [LARGE SCALE GENOMIC DNA]</scope>
    <source>
        <strain evidence="15 16">E262AT.01</strain>
    </source>
</reference>
<dbReference type="FunFam" id="1.10.1070.11:FF:000065">
    <property type="entry name" value="PIKK family atypical protein kinase"/>
    <property type="match status" value="1"/>
</dbReference>
<feature type="compositionally biased region" description="Polar residues" evidence="12">
    <location>
        <begin position="960"/>
        <end position="972"/>
    </location>
</feature>
<keyword evidence="8 15" id="KW-0418">Kinase</keyword>
<evidence type="ECO:0000256" key="3">
    <source>
        <dbReference type="ARBA" id="ARBA00012513"/>
    </source>
</evidence>
<keyword evidence="6" id="KW-0547">Nucleotide-binding</keyword>
<dbReference type="PANTHER" id="PTHR11139">
    <property type="entry name" value="ATAXIA TELANGIECTASIA MUTATED ATM -RELATED"/>
    <property type="match status" value="1"/>
</dbReference>
<feature type="region of interest" description="Disordered" evidence="12">
    <location>
        <begin position="1"/>
        <end position="34"/>
    </location>
</feature>
<evidence type="ECO:0000256" key="4">
    <source>
        <dbReference type="ARBA" id="ARBA00022527"/>
    </source>
</evidence>
<evidence type="ECO:0000313" key="16">
    <source>
        <dbReference type="Proteomes" id="UP001430356"/>
    </source>
</evidence>
<dbReference type="GO" id="GO:0000723">
    <property type="term" value="P:telomere maintenance"/>
    <property type="evidence" value="ECO:0007669"/>
    <property type="project" value="TreeGrafter"/>
</dbReference>
<feature type="region of interest" description="Disordered" evidence="12">
    <location>
        <begin position="995"/>
        <end position="1029"/>
    </location>
</feature>
<evidence type="ECO:0000256" key="12">
    <source>
        <dbReference type="SAM" id="MobiDB-lite"/>
    </source>
</evidence>
<dbReference type="PROSITE" id="PS51190">
    <property type="entry name" value="FATC"/>
    <property type="match status" value="1"/>
</dbReference>
<feature type="domain" description="FATC" evidence="14">
    <location>
        <begin position="3219"/>
        <end position="3251"/>
    </location>
</feature>
<dbReference type="Pfam" id="PF00454">
    <property type="entry name" value="PI3_PI4_kinase"/>
    <property type="match status" value="1"/>
</dbReference>
<dbReference type="Pfam" id="PF02260">
    <property type="entry name" value="FATC"/>
    <property type="match status" value="1"/>
</dbReference>
<dbReference type="Proteomes" id="UP001430356">
    <property type="component" value="Unassembled WGS sequence"/>
</dbReference>
<feature type="compositionally biased region" description="Low complexity" evidence="12">
    <location>
        <begin position="935"/>
        <end position="947"/>
    </location>
</feature>
<evidence type="ECO:0000313" key="15">
    <source>
        <dbReference type="EMBL" id="KAK7199752.1"/>
    </source>
</evidence>
<keyword evidence="9" id="KW-0067">ATP-binding</keyword>
<dbReference type="InterPro" id="IPR018936">
    <property type="entry name" value="PI3/4_kinase_CS"/>
</dbReference>
<dbReference type="InterPro" id="IPR050517">
    <property type="entry name" value="DDR_Repair_Kinase"/>
</dbReference>
<dbReference type="InterPro" id="IPR036940">
    <property type="entry name" value="PI3/4_kinase_cat_sf"/>
</dbReference>
<feature type="region of interest" description="Disordered" evidence="12">
    <location>
        <begin position="458"/>
        <end position="478"/>
    </location>
</feature>
<feature type="compositionally biased region" description="Basic residues" evidence="12">
    <location>
        <begin position="1405"/>
        <end position="1416"/>
    </location>
</feature>
<dbReference type="PROSITE" id="PS00916">
    <property type="entry name" value="PI3_4_KINASE_2"/>
    <property type="match status" value="1"/>
</dbReference>
<feature type="domain" description="PI3K/PI4K catalytic" evidence="13">
    <location>
        <begin position="2910"/>
        <end position="3226"/>
    </location>
</feature>
<evidence type="ECO:0000256" key="2">
    <source>
        <dbReference type="ARBA" id="ARBA00010769"/>
    </source>
</evidence>
<feature type="compositionally biased region" description="Polar residues" evidence="12">
    <location>
        <begin position="20"/>
        <end position="34"/>
    </location>
</feature>
<feature type="region of interest" description="Disordered" evidence="12">
    <location>
        <begin position="913"/>
        <end position="979"/>
    </location>
</feature>
<dbReference type="GO" id="GO:0005524">
    <property type="term" value="F:ATP binding"/>
    <property type="evidence" value="ECO:0007669"/>
    <property type="project" value="UniProtKB-KW"/>
</dbReference>
<keyword evidence="7" id="KW-0227">DNA damage</keyword>
<keyword evidence="16" id="KW-1185">Reference proteome</keyword>
<feature type="region of interest" description="Disordered" evidence="12">
    <location>
        <begin position="1405"/>
        <end position="1425"/>
    </location>
</feature>
<gene>
    <name evidence="15" type="ORF">NESM_000021400</name>
</gene>
<dbReference type="EC" id="2.7.11.1" evidence="3"/>
<evidence type="ECO:0000256" key="1">
    <source>
        <dbReference type="ARBA" id="ARBA00004123"/>
    </source>
</evidence>
<feature type="compositionally biased region" description="Basic and acidic residues" evidence="12">
    <location>
        <begin position="995"/>
        <end position="1028"/>
    </location>
</feature>
<comment type="similarity">
    <text evidence="2">Belongs to the PI3/PI4-kinase family. ATM subfamily.</text>
</comment>
<evidence type="ECO:0000256" key="10">
    <source>
        <dbReference type="ARBA" id="ARBA00023242"/>
    </source>
</evidence>
<dbReference type="Gene3D" id="1.10.1070.11">
    <property type="entry name" value="Phosphatidylinositol 3-/4-kinase, catalytic domain"/>
    <property type="match status" value="1"/>
</dbReference>
<comment type="caution">
    <text evidence="15">The sequence shown here is derived from an EMBL/GenBank/DDBJ whole genome shotgun (WGS) entry which is preliminary data.</text>
</comment>
<proteinExistence type="inferred from homology"/>
<dbReference type="GO" id="GO:0004674">
    <property type="term" value="F:protein serine/threonine kinase activity"/>
    <property type="evidence" value="ECO:0007669"/>
    <property type="project" value="UniProtKB-KW"/>
</dbReference>
<dbReference type="GO" id="GO:0000077">
    <property type="term" value="P:DNA damage checkpoint signaling"/>
    <property type="evidence" value="ECO:0007669"/>
    <property type="project" value="TreeGrafter"/>
</dbReference>
<dbReference type="InterPro" id="IPR000403">
    <property type="entry name" value="PI3/4_kinase_cat_dom"/>
</dbReference>
<keyword evidence="5" id="KW-0808">Transferase</keyword>
<dbReference type="GO" id="GO:0005634">
    <property type="term" value="C:nucleus"/>
    <property type="evidence" value="ECO:0007669"/>
    <property type="project" value="UniProtKB-SubCell"/>
</dbReference>
<dbReference type="InterPro" id="IPR011009">
    <property type="entry name" value="Kinase-like_dom_sf"/>
</dbReference>